<evidence type="ECO:0000313" key="1">
    <source>
        <dbReference type="EMBL" id="VDC92060.1"/>
    </source>
</evidence>
<name>A0A3P6B293_BRAOL</name>
<organism evidence="1">
    <name type="scientific">Brassica oleracea</name>
    <name type="common">Wild cabbage</name>
    <dbReference type="NCBI Taxonomy" id="3712"/>
    <lineage>
        <taxon>Eukaryota</taxon>
        <taxon>Viridiplantae</taxon>
        <taxon>Streptophyta</taxon>
        <taxon>Embryophyta</taxon>
        <taxon>Tracheophyta</taxon>
        <taxon>Spermatophyta</taxon>
        <taxon>Magnoliopsida</taxon>
        <taxon>eudicotyledons</taxon>
        <taxon>Gunneridae</taxon>
        <taxon>Pentapetalae</taxon>
        <taxon>rosids</taxon>
        <taxon>malvids</taxon>
        <taxon>Brassicales</taxon>
        <taxon>Brassicaceae</taxon>
        <taxon>Brassiceae</taxon>
        <taxon>Brassica</taxon>
    </lineage>
</organism>
<reference evidence="1" key="1">
    <citation type="submission" date="2018-11" db="EMBL/GenBank/DDBJ databases">
        <authorList>
            <consortium name="Genoscope - CEA"/>
            <person name="William W."/>
        </authorList>
    </citation>
    <scope>NUCLEOTIDE SEQUENCE</scope>
</reference>
<protein>
    <submittedName>
        <fullName evidence="1">Uncharacterized protein</fullName>
    </submittedName>
</protein>
<sequence length="58" mass="6524">MASWTWSIKLAIGRVGCTSGELDVARAIGICNRLIEKLTYMPRNVCFRYSDKPIFGTL</sequence>
<dbReference type="AlphaFoldDB" id="A0A3P6B293"/>
<proteinExistence type="predicted"/>
<accession>A0A3P6B293</accession>
<dbReference type="EMBL" id="LR031872">
    <property type="protein sequence ID" value="VDC92060.1"/>
    <property type="molecule type" value="Genomic_DNA"/>
</dbReference>
<gene>
    <name evidence="1" type="ORF">BOLC3T16149H</name>
</gene>